<dbReference type="AlphaFoldDB" id="A0A9Q1IYV3"/>
<dbReference type="Proteomes" id="UP001152622">
    <property type="component" value="Chromosome 6"/>
</dbReference>
<evidence type="ECO:0000256" key="1">
    <source>
        <dbReference type="SAM" id="MobiDB-lite"/>
    </source>
</evidence>
<feature type="compositionally biased region" description="Basic and acidic residues" evidence="1">
    <location>
        <begin position="21"/>
        <end position="43"/>
    </location>
</feature>
<reference evidence="2" key="1">
    <citation type="journal article" date="2023" name="Science">
        <title>Genome structures resolve the early diversification of teleost fishes.</title>
        <authorList>
            <person name="Parey E."/>
            <person name="Louis A."/>
            <person name="Montfort J."/>
            <person name="Bouchez O."/>
            <person name="Roques C."/>
            <person name="Iampietro C."/>
            <person name="Lluch J."/>
            <person name="Castinel A."/>
            <person name="Donnadieu C."/>
            <person name="Desvignes T."/>
            <person name="Floi Bucao C."/>
            <person name="Jouanno E."/>
            <person name="Wen M."/>
            <person name="Mejri S."/>
            <person name="Dirks R."/>
            <person name="Jansen H."/>
            <person name="Henkel C."/>
            <person name="Chen W.J."/>
            <person name="Zahm M."/>
            <person name="Cabau C."/>
            <person name="Klopp C."/>
            <person name="Thompson A.W."/>
            <person name="Robinson-Rechavi M."/>
            <person name="Braasch I."/>
            <person name="Lecointre G."/>
            <person name="Bobe J."/>
            <person name="Postlethwait J.H."/>
            <person name="Berthelot C."/>
            <person name="Roest Crollius H."/>
            <person name="Guiguen Y."/>
        </authorList>
    </citation>
    <scope>NUCLEOTIDE SEQUENCE</scope>
    <source>
        <strain evidence="2">WJC10195</strain>
    </source>
</reference>
<proteinExistence type="predicted"/>
<feature type="compositionally biased region" description="Polar residues" evidence="1">
    <location>
        <begin position="52"/>
        <end position="61"/>
    </location>
</feature>
<keyword evidence="3" id="KW-1185">Reference proteome</keyword>
<sequence length="121" mass="13631">MTVIRNKYRFVFLRGAVGGRSDVRPRFPRREEKRAAVPERDTGRPPPRQQVKDPSNGSQPRLGSRVDAGSFLTNMGHVDKWASNYQINLVPEPVRAGEAYSLAQTRSQQVARGYFNECLSA</sequence>
<protein>
    <submittedName>
        <fullName evidence="2">Uncharacterized protein</fullName>
    </submittedName>
</protein>
<evidence type="ECO:0000313" key="3">
    <source>
        <dbReference type="Proteomes" id="UP001152622"/>
    </source>
</evidence>
<feature type="region of interest" description="Disordered" evidence="1">
    <location>
        <begin position="19"/>
        <end position="69"/>
    </location>
</feature>
<dbReference type="EMBL" id="JAINUF010000006">
    <property type="protein sequence ID" value="KAJ8357835.1"/>
    <property type="molecule type" value="Genomic_DNA"/>
</dbReference>
<comment type="caution">
    <text evidence="2">The sequence shown here is derived from an EMBL/GenBank/DDBJ whole genome shotgun (WGS) entry which is preliminary data.</text>
</comment>
<gene>
    <name evidence="2" type="ORF">SKAU_G00206290</name>
</gene>
<organism evidence="2 3">
    <name type="scientific">Synaphobranchus kaupii</name>
    <name type="common">Kaup's arrowtooth eel</name>
    <dbReference type="NCBI Taxonomy" id="118154"/>
    <lineage>
        <taxon>Eukaryota</taxon>
        <taxon>Metazoa</taxon>
        <taxon>Chordata</taxon>
        <taxon>Craniata</taxon>
        <taxon>Vertebrata</taxon>
        <taxon>Euteleostomi</taxon>
        <taxon>Actinopterygii</taxon>
        <taxon>Neopterygii</taxon>
        <taxon>Teleostei</taxon>
        <taxon>Anguilliformes</taxon>
        <taxon>Synaphobranchidae</taxon>
        <taxon>Synaphobranchus</taxon>
    </lineage>
</organism>
<name>A0A9Q1IYV3_SYNKA</name>
<accession>A0A9Q1IYV3</accession>
<evidence type="ECO:0000313" key="2">
    <source>
        <dbReference type="EMBL" id="KAJ8357835.1"/>
    </source>
</evidence>